<dbReference type="Proteomes" id="UP000517694">
    <property type="component" value="Unassembled WGS sequence"/>
</dbReference>
<keyword evidence="2" id="KW-0503">Monooxygenase</keyword>
<proteinExistence type="predicted"/>
<dbReference type="OrthoDB" id="5080511at2"/>
<keyword evidence="2" id="KW-0560">Oxidoreductase</keyword>
<dbReference type="Gene3D" id="3.30.70.100">
    <property type="match status" value="1"/>
</dbReference>
<name>A0A7X1I1V0_9ACTN</name>
<evidence type="ECO:0000313" key="3">
    <source>
        <dbReference type="Proteomes" id="UP000517694"/>
    </source>
</evidence>
<protein>
    <submittedName>
        <fullName evidence="2">Antibiotic biosynthesis monooxygenase</fullName>
    </submittedName>
</protein>
<dbReference type="PROSITE" id="PS51725">
    <property type="entry name" value="ABM"/>
    <property type="match status" value="1"/>
</dbReference>
<evidence type="ECO:0000313" key="2">
    <source>
        <dbReference type="EMBL" id="MBC2864988.1"/>
    </source>
</evidence>
<feature type="domain" description="ABM" evidence="1">
    <location>
        <begin position="2"/>
        <end position="94"/>
    </location>
</feature>
<accession>A0A7X1I1V0</accession>
<dbReference type="InterPro" id="IPR011008">
    <property type="entry name" value="Dimeric_a/b-barrel"/>
</dbReference>
<dbReference type="SUPFAM" id="SSF54909">
    <property type="entry name" value="Dimeric alpha+beta barrel"/>
    <property type="match status" value="1"/>
</dbReference>
<dbReference type="InterPro" id="IPR050744">
    <property type="entry name" value="AI-2_Isomerase_LsrG"/>
</dbReference>
<dbReference type="PANTHER" id="PTHR33336">
    <property type="entry name" value="QUINOL MONOOXYGENASE YGIN-RELATED"/>
    <property type="match status" value="1"/>
</dbReference>
<dbReference type="GO" id="GO:0004497">
    <property type="term" value="F:monooxygenase activity"/>
    <property type="evidence" value="ECO:0007669"/>
    <property type="project" value="UniProtKB-KW"/>
</dbReference>
<dbReference type="Pfam" id="PF03992">
    <property type="entry name" value="ABM"/>
    <property type="match status" value="1"/>
</dbReference>
<sequence>MYALHALVRIAPESRAAFVEAASACVARTRDEPGCLDYSCTEDISEPGLFHFVEFWQDVDAFNSHTASPHYTAFTAALADETRIRRAGRGGATFIEGRVLSAEDRAELGLGGKPAAKS</sequence>
<dbReference type="RefSeq" id="WP_159663531.1">
    <property type="nucleotide sequence ID" value="NZ_JACMHY010000002.1"/>
</dbReference>
<keyword evidence="3" id="KW-1185">Reference proteome</keyword>
<comment type="caution">
    <text evidence="2">The sequence shown here is derived from an EMBL/GenBank/DDBJ whole genome shotgun (WGS) entry which is preliminary data.</text>
</comment>
<dbReference type="EMBL" id="JACMHY010000002">
    <property type="protein sequence ID" value="MBC2864988.1"/>
    <property type="molecule type" value="Genomic_DNA"/>
</dbReference>
<evidence type="ECO:0000259" key="1">
    <source>
        <dbReference type="PROSITE" id="PS51725"/>
    </source>
</evidence>
<organism evidence="2 3">
    <name type="scientific">Streptomyces mexicanus</name>
    <dbReference type="NCBI Taxonomy" id="178566"/>
    <lineage>
        <taxon>Bacteria</taxon>
        <taxon>Bacillati</taxon>
        <taxon>Actinomycetota</taxon>
        <taxon>Actinomycetes</taxon>
        <taxon>Kitasatosporales</taxon>
        <taxon>Streptomycetaceae</taxon>
        <taxon>Streptomyces</taxon>
    </lineage>
</organism>
<dbReference type="PANTHER" id="PTHR33336:SF15">
    <property type="entry name" value="ABM DOMAIN-CONTAINING PROTEIN"/>
    <property type="match status" value="1"/>
</dbReference>
<reference evidence="2 3" key="1">
    <citation type="submission" date="2020-08" db="EMBL/GenBank/DDBJ databases">
        <title>Whole-Genome Sequence of French Clinical Streptomyces mexicanus Strain Q0842.</title>
        <authorList>
            <person name="Boxberger M."/>
            <person name="La Scola B."/>
        </authorList>
    </citation>
    <scope>NUCLEOTIDE SEQUENCE [LARGE SCALE GENOMIC DNA]</scope>
    <source>
        <strain evidence="2 3">Marseille-Q0842</strain>
    </source>
</reference>
<gene>
    <name evidence="2" type="ORF">H1R13_08230</name>
</gene>
<dbReference type="AlphaFoldDB" id="A0A7X1I1V0"/>
<dbReference type="InterPro" id="IPR007138">
    <property type="entry name" value="ABM_dom"/>
</dbReference>